<protein>
    <submittedName>
        <fullName evidence="5">EAL domain-containing protein</fullName>
    </submittedName>
</protein>
<dbReference type="InterPro" id="IPR035919">
    <property type="entry name" value="EAL_sf"/>
</dbReference>
<keyword evidence="1" id="KW-1133">Transmembrane helix</keyword>
<dbReference type="GO" id="GO:0016020">
    <property type="term" value="C:membrane"/>
    <property type="evidence" value="ECO:0007669"/>
    <property type="project" value="InterPro"/>
</dbReference>
<dbReference type="Pfam" id="PF00563">
    <property type="entry name" value="EAL"/>
    <property type="match status" value="1"/>
</dbReference>
<feature type="transmembrane region" description="Helical" evidence="1">
    <location>
        <begin position="12"/>
        <end position="33"/>
    </location>
</feature>
<dbReference type="PANTHER" id="PTHR44757">
    <property type="entry name" value="DIGUANYLATE CYCLASE DGCP"/>
    <property type="match status" value="1"/>
</dbReference>
<accession>A0A9X1WAY9</accession>
<feature type="domain" description="GGDEF" evidence="4">
    <location>
        <begin position="308"/>
        <end position="447"/>
    </location>
</feature>
<evidence type="ECO:0000313" key="6">
    <source>
        <dbReference type="Proteomes" id="UP001139488"/>
    </source>
</evidence>
<keyword evidence="1" id="KW-0472">Membrane</keyword>
<dbReference type="Gene3D" id="3.20.20.450">
    <property type="entry name" value="EAL domain"/>
    <property type="match status" value="1"/>
</dbReference>
<keyword evidence="1" id="KW-0812">Transmembrane</keyword>
<dbReference type="InterPro" id="IPR029787">
    <property type="entry name" value="Nucleotide_cyclase"/>
</dbReference>
<feature type="domain" description="EAL" evidence="2">
    <location>
        <begin position="456"/>
        <end position="711"/>
    </location>
</feature>
<dbReference type="EMBL" id="JAJNNZ010000005">
    <property type="protein sequence ID" value="MCJ2376761.1"/>
    <property type="molecule type" value="Genomic_DNA"/>
</dbReference>
<dbReference type="PROSITE" id="PS50887">
    <property type="entry name" value="GGDEF"/>
    <property type="match status" value="1"/>
</dbReference>
<dbReference type="Pfam" id="PF00990">
    <property type="entry name" value="GGDEF"/>
    <property type="match status" value="1"/>
</dbReference>
<sequence>MRWKLRLQGQYMLVTFMLAVTMTLMGAAAHLWLSKTQSEHLIQELSFQNQKTFKQELSKRADQISSYLAKALFNPLYTYNIEEAQILVEPVLQSSEILELTVFDIHGNVFYDGNEALTLLGSSFKSNKKIQPTLQYGATLHSFSNTTLTVVKPISAADQIIGGVYLKTSLARVNKDIEDMSQLILEIENKTTKRLHLGVAIAAAIMLLCSALLASIIARSWSRPLQKLTIQTDAIGRGNFNVAKDIAAEARNDEIGELSEAVRSMATKLEQRTKKITHLAYHDALTELPNRTRFIQHLQNTIKSYPATSFSVLFLDLDEFKVVNDNYGHSSGDFLLIRLAERLTDCANEITNDHPLTMISRIGGDEFLMLIPHLKALQDVDSVVKKIFSGIRSPILMENEELVVGGSIGVARYPYNGKTADELIKHADIAMYRAKADGKNTHKLFTPTMFKSVVKRANIERELRRSLTDLSQFELWFQPLIDLKTNRIIGAESLVRWRHPRLGLVPPGDFISIAEETAMILPLGQWLIEKLCHQLQQWSPYFDDGFHVSINISSKQLYRQNLVEIFSFYMEKFQVPTRCIRMEITESLLLQDEEEAEKQLKLIRNAGIQVWLDDFGTGYSSLSYLRRFTVDGIKIDRSFVRDITSDPKDQQLIQAMIAMANNLDLLVVAEGIETAEQAELVSSFGCDIGQGFYYDKPMPVDKFVSRLIDKQKPKNVVHIDSRM</sequence>
<dbReference type="InterPro" id="IPR052155">
    <property type="entry name" value="Biofilm_reg_signaling"/>
</dbReference>
<dbReference type="PROSITE" id="PS50883">
    <property type="entry name" value="EAL"/>
    <property type="match status" value="1"/>
</dbReference>
<dbReference type="Gene3D" id="3.30.450.20">
    <property type="entry name" value="PAS domain"/>
    <property type="match status" value="1"/>
</dbReference>
<proteinExistence type="predicted"/>
<dbReference type="SUPFAM" id="SSF55073">
    <property type="entry name" value="Nucleotide cyclase"/>
    <property type="match status" value="1"/>
</dbReference>
<evidence type="ECO:0000259" key="2">
    <source>
        <dbReference type="PROSITE" id="PS50883"/>
    </source>
</evidence>
<dbReference type="RefSeq" id="WP_244356666.1">
    <property type="nucleotide sequence ID" value="NZ_JAJNNZ010000005.1"/>
</dbReference>
<dbReference type="InterPro" id="IPR000160">
    <property type="entry name" value="GGDEF_dom"/>
</dbReference>
<dbReference type="Pfam" id="PF00672">
    <property type="entry name" value="HAMP"/>
    <property type="match status" value="1"/>
</dbReference>
<gene>
    <name evidence="5" type="ORF">LNL84_07920</name>
</gene>
<dbReference type="CDD" id="cd06225">
    <property type="entry name" value="HAMP"/>
    <property type="match status" value="1"/>
</dbReference>
<dbReference type="NCBIfam" id="TIGR00254">
    <property type="entry name" value="GGDEF"/>
    <property type="match status" value="1"/>
</dbReference>
<organism evidence="5 6">
    <name type="scientific">Vibrio gelatinilyticus</name>
    <dbReference type="NCBI Taxonomy" id="2893468"/>
    <lineage>
        <taxon>Bacteria</taxon>
        <taxon>Pseudomonadati</taxon>
        <taxon>Pseudomonadota</taxon>
        <taxon>Gammaproteobacteria</taxon>
        <taxon>Vibrionales</taxon>
        <taxon>Vibrionaceae</taxon>
        <taxon>Vibrio</taxon>
    </lineage>
</organism>
<evidence type="ECO:0000256" key="1">
    <source>
        <dbReference type="SAM" id="Phobius"/>
    </source>
</evidence>
<feature type="domain" description="HAMP" evidence="3">
    <location>
        <begin position="219"/>
        <end position="274"/>
    </location>
</feature>
<dbReference type="CDD" id="cd01949">
    <property type="entry name" value="GGDEF"/>
    <property type="match status" value="1"/>
</dbReference>
<dbReference type="CDD" id="cd01948">
    <property type="entry name" value="EAL"/>
    <property type="match status" value="1"/>
</dbReference>
<evidence type="ECO:0000259" key="4">
    <source>
        <dbReference type="PROSITE" id="PS50887"/>
    </source>
</evidence>
<name>A0A9X1WAY9_9VIBR</name>
<dbReference type="InterPro" id="IPR001633">
    <property type="entry name" value="EAL_dom"/>
</dbReference>
<dbReference type="GO" id="GO:0007165">
    <property type="term" value="P:signal transduction"/>
    <property type="evidence" value="ECO:0007669"/>
    <property type="project" value="InterPro"/>
</dbReference>
<dbReference type="SMART" id="SM00304">
    <property type="entry name" value="HAMP"/>
    <property type="match status" value="1"/>
</dbReference>
<dbReference type="PROSITE" id="PS50885">
    <property type="entry name" value="HAMP"/>
    <property type="match status" value="1"/>
</dbReference>
<dbReference type="InterPro" id="IPR003660">
    <property type="entry name" value="HAMP_dom"/>
</dbReference>
<reference evidence="5" key="1">
    <citation type="submission" date="2021-11" db="EMBL/GenBank/DDBJ databases">
        <title>Vibrio ZSDE26 sp. nov. and Vibrio ZSDZ34 sp. nov., isolated from coastal seawater in Qingdao.</title>
        <authorList>
            <person name="Zhang P."/>
        </authorList>
    </citation>
    <scope>NUCLEOTIDE SEQUENCE</scope>
    <source>
        <strain evidence="5">ZSDZ34</strain>
    </source>
</reference>
<feature type="transmembrane region" description="Helical" evidence="1">
    <location>
        <begin position="195"/>
        <end position="218"/>
    </location>
</feature>
<dbReference type="Gene3D" id="6.10.340.10">
    <property type="match status" value="1"/>
</dbReference>
<evidence type="ECO:0000259" key="3">
    <source>
        <dbReference type="PROSITE" id="PS50885"/>
    </source>
</evidence>
<dbReference type="SMART" id="SM00267">
    <property type="entry name" value="GGDEF"/>
    <property type="match status" value="1"/>
</dbReference>
<keyword evidence="6" id="KW-1185">Reference proteome</keyword>
<dbReference type="SUPFAM" id="SSF158472">
    <property type="entry name" value="HAMP domain-like"/>
    <property type="match status" value="1"/>
</dbReference>
<dbReference type="Gene3D" id="3.30.70.270">
    <property type="match status" value="1"/>
</dbReference>
<dbReference type="SUPFAM" id="SSF141868">
    <property type="entry name" value="EAL domain-like"/>
    <property type="match status" value="1"/>
</dbReference>
<dbReference type="InterPro" id="IPR043128">
    <property type="entry name" value="Rev_trsase/Diguanyl_cyclase"/>
</dbReference>
<dbReference type="SMART" id="SM00052">
    <property type="entry name" value="EAL"/>
    <property type="match status" value="1"/>
</dbReference>
<evidence type="ECO:0000313" key="5">
    <source>
        <dbReference type="EMBL" id="MCJ2376761.1"/>
    </source>
</evidence>
<dbReference type="PANTHER" id="PTHR44757:SF2">
    <property type="entry name" value="BIOFILM ARCHITECTURE MAINTENANCE PROTEIN MBAA"/>
    <property type="match status" value="1"/>
</dbReference>
<dbReference type="AlphaFoldDB" id="A0A9X1WAY9"/>
<dbReference type="Proteomes" id="UP001139488">
    <property type="component" value="Unassembled WGS sequence"/>
</dbReference>
<comment type="caution">
    <text evidence="5">The sequence shown here is derived from an EMBL/GenBank/DDBJ whole genome shotgun (WGS) entry which is preliminary data.</text>
</comment>